<dbReference type="PROSITE" id="PS51285">
    <property type="entry name" value="AGC_KINASE_CTER"/>
    <property type="match status" value="1"/>
</dbReference>
<feature type="region of interest" description="Disordered" evidence="9">
    <location>
        <begin position="435"/>
        <end position="470"/>
    </location>
</feature>
<evidence type="ECO:0000256" key="4">
    <source>
        <dbReference type="ARBA" id="ARBA00022741"/>
    </source>
</evidence>
<keyword evidence="4 7" id="KW-0547">Nucleotide-binding</keyword>
<dbReference type="InterPro" id="IPR008271">
    <property type="entry name" value="Ser/Thr_kinase_AS"/>
</dbReference>
<evidence type="ECO:0000256" key="1">
    <source>
        <dbReference type="ARBA" id="ARBA00022527"/>
    </source>
</evidence>
<keyword evidence="6 7" id="KW-0067">ATP-binding</keyword>
<dbReference type="GO" id="GO:0001664">
    <property type="term" value="F:G protein-coupled receptor binding"/>
    <property type="evidence" value="ECO:0007669"/>
    <property type="project" value="TreeGrafter"/>
</dbReference>
<dbReference type="GO" id="GO:0007186">
    <property type="term" value="P:G protein-coupled receptor signaling pathway"/>
    <property type="evidence" value="ECO:0007669"/>
    <property type="project" value="TreeGrafter"/>
</dbReference>
<dbReference type="GO" id="GO:0005524">
    <property type="term" value="F:ATP binding"/>
    <property type="evidence" value="ECO:0007669"/>
    <property type="project" value="UniProtKB-UniRule"/>
</dbReference>
<comment type="caution">
    <text evidence="12">The sequence shown here is derived from an EMBL/GenBank/DDBJ whole genome shotgun (WGS) entry which is preliminary data.</text>
</comment>
<dbReference type="STRING" id="5627.A0A1C7M680"/>
<dbReference type="GO" id="GO:0004703">
    <property type="term" value="F:G protein-coupled receptor kinase activity"/>
    <property type="evidence" value="ECO:0007669"/>
    <property type="project" value="TreeGrafter"/>
</dbReference>
<keyword evidence="2" id="KW-0597">Phosphoprotein</keyword>
<evidence type="ECO:0000259" key="11">
    <source>
        <dbReference type="PROSITE" id="PS51285"/>
    </source>
</evidence>
<dbReference type="Proteomes" id="UP000092993">
    <property type="component" value="Unassembled WGS sequence"/>
</dbReference>
<dbReference type="GO" id="GO:0009966">
    <property type="term" value="P:regulation of signal transduction"/>
    <property type="evidence" value="ECO:0007669"/>
    <property type="project" value="TreeGrafter"/>
</dbReference>
<dbReference type="PROSITE" id="PS50011">
    <property type="entry name" value="PROTEIN_KINASE_DOM"/>
    <property type="match status" value="1"/>
</dbReference>
<dbReference type="Gene3D" id="3.30.200.20">
    <property type="entry name" value="Phosphorylase Kinase, domain 1"/>
    <property type="match status" value="1"/>
</dbReference>
<dbReference type="PROSITE" id="PS00108">
    <property type="entry name" value="PROTEIN_KINASE_ST"/>
    <property type="match status" value="1"/>
</dbReference>
<dbReference type="PANTHER" id="PTHR24355:SF30">
    <property type="entry name" value="SERINE_THREONINE-PROTEIN KINASE 32B ISOFORM X1"/>
    <property type="match status" value="1"/>
</dbReference>
<dbReference type="PANTHER" id="PTHR24355">
    <property type="entry name" value="G PROTEIN-COUPLED RECEPTOR KINASE/RIBOSOMAL PROTEIN S6 KINASE"/>
    <property type="match status" value="1"/>
</dbReference>
<keyword evidence="5 12" id="KW-0418">Kinase</keyword>
<reference evidence="12 13" key="1">
    <citation type="submission" date="2016-03" db="EMBL/GenBank/DDBJ databases">
        <title>Whole genome sequencing of Grifola frondosa 9006-11.</title>
        <authorList>
            <person name="Min B."/>
            <person name="Park H."/>
            <person name="Kim J.-G."/>
            <person name="Cho H."/>
            <person name="Oh Y.-L."/>
            <person name="Kong W.-S."/>
            <person name="Choi I.-G."/>
        </authorList>
    </citation>
    <scope>NUCLEOTIDE SEQUENCE [LARGE SCALE GENOMIC DNA]</scope>
    <source>
        <strain evidence="12 13">9006-11</strain>
    </source>
</reference>
<organism evidence="12 13">
    <name type="scientific">Grifola frondosa</name>
    <name type="common">Maitake</name>
    <name type="synonym">Polyporus frondosus</name>
    <dbReference type="NCBI Taxonomy" id="5627"/>
    <lineage>
        <taxon>Eukaryota</taxon>
        <taxon>Fungi</taxon>
        <taxon>Dikarya</taxon>
        <taxon>Basidiomycota</taxon>
        <taxon>Agaricomycotina</taxon>
        <taxon>Agaricomycetes</taxon>
        <taxon>Polyporales</taxon>
        <taxon>Grifolaceae</taxon>
        <taxon>Grifola</taxon>
    </lineage>
</organism>
<evidence type="ECO:0000256" key="9">
    <source>
        <dbReference type="SAM" id="MobiDB-lite"/>
    </source>
</evidence>
<evidence type="ECO:0000256" key="5">
    <source>
        <dbReference type="ARBA" id="ARBA00022777"/>
    </source>
</evidence>
<evidence type="ECO:0000256" key="7">
    <source>
        <dbReference type="PROSITE-ProRule" id="PRU10141"/>
    </source>
</evidence>
<dbReference type="FunFam" id="1.10.510.10:FF:000048">
    <property type="entry name" value="Protein kinase C"/>
    <property type="match status" value="1"/>
</dbReference>
<dbReference type="AlphaFoldDB" id="A0A1C7M680"/>
<dbReference type="PROSITE" id="PS00107">
    <property type="entry name" value="PROTEIN_KINASE_ATP"/>
    <property type="match status" value="1"/>
</dbReference>
<dbReference type="FunFam" id="3.30.200.20:FF:000354">
    <property type="entry name" value="AGC/YANK protein kinase"/>
    <property type="match status" value="1"/>
</dbReference>
<sequence>MQPHSLKRRGARRWVATVGPKSSKRCHLLTPLVAFVLSDNNVLCCLPPPVNLDGEVDLYHFDLHRAVGKGAFGKVRVVEHKRSKNLYALKYIDKARCIKQKAIANIIQERRLLEEIDHPFIVNLRYAFQDDENCFFVLDLMLGGDLRFHLERLRRLPEEAVRFWVAELSCALEYLHRQRIIHRDLKPDNILLDAMGHAHITDFNVAIHYSDRRLHTSVAGSMAYMAPEVVGRKGYTWCVDWWSLGVVAWELLFHRRPFDGRSSERIIHSILKDTIRLPSSAKDRCSQEGQDFILALLDRNPNTRLGCKDKELGIDDVRTHPWMAAIDWDSIENKDVQPTFVPDMKKANFDVSHELDEFLLVEKPLTHSRRKANPDLEKMKPELRQLEEQFTVYDYSKNRRMSYYPHNEPITTAGHQDDGDPTEVLQSATNTLLPTATIIERSQAGSPITERRDESMSPQIPSVAEDHSSE</sequence>
<dbReference type="SUPFAM" id="SSF56112">
    <property type="entry name" value="Protein kinase-like (PK-like)"/>
    <property type="match status" value="1"/>
</dbReference>
<evidence type="ECO:0000256" key="2">
    <source>
        <dbReference type="ARBA" id="ARBA00022553"/>
    </source>
</evidence>
<evidence type="ECO:0000259" key="10">
    <source>
        <dbReference type="PROSITE" id="PS50011"/>
    </source>
</evidence>
<dbReference type="OMA" id="MRITTMA"/>
<evidence type="ECO:0000256" key="3">
    <source>
        <dbReference type="ARBA" id="ARBA00022679"/>
    </source>
</evidence>
<accession>A0A1C7M680</accession>
<evidence type="ECO:0000256" key="8">
    <source>
        <dbReference type="RuleBase" id="RU000304"/>
    </source>
</evidence>
<dbReference type="InterPro" id="IPR011009">
    <property type="entry name" value="Kinase-like_dom_sf"/>
</dbReference>
<evidence type="ECO:0000256" key="6">
    <source>
        <dbReference type="ARBA" id="ARBA00022840"/>
    </source>
</evidence>
<dbReference type="InterPro" id="IPR000961">
    <property type="entry name" value="AGC-kinase_C"/>
</dbReference>
<feature type="domain" description="Protein kinase" evidence="10">
    <location>
        <begin position="61"/>
        <end position="323"/>
    </location>
</feature>
<protein>
    <submittedName>
        <fullName evidence="12">Serine/threonine-protein kinase 32A</fullName>
    </submittedName>
</protein>
<feature type="binding site" evidence="7">
    <location>
        <position position="90"/>
    </location>
    <ligand>
        <name>ATP</name>
        <dbReference type="ChEBI" id="CHEBI:30616"/>
    </ligand>
</feature>
<dbReference type="Gene3D" id="1.10.510.10">
    <property type="entry name" value="Transferase(Phosphotransferase) domain 1"/>
    <property type="match status" value="1"/>
</dbReference>
<name>A0A1C7M680_GRIFR</name>
<feature type="domain" description="AGC-kinase C-terminal" evidence="11">
    <location>
        <begin position="324"/>
        <end position="405"/>
    </location>
</feature>
<proteinExistence type="inferred from homology"/>
<keyword evidence="3" id="KW-0808">Transferase</keyword>
<gene>
    <name evidence="12" type="primary">STK32A_0</name>
    <name evidence="12" type="ORF">A0H81_07648</name>
</gene>
<keyword evidence="1 8" id="KW-0723">Serine/threonine-protein kinase</keyword>
<keyword evidence="13" id="KW-1185">Reference proteome</keyword>
<comment type="similarity">
    <text evidence="8">Belongs to the protein kinase superfamily.</text>
</comment>
<dbReference type="EMBL" id="LUGG01000009">
    <property type="protein sequence ID" value="OBZ72473.1"/>
    <property type="molecule type" value="Genomic_DNA"/>
</dbReference>
<dbReference type="Pfam" id="PF00069">
    <property type="entry name" value="Pkinase"/>
    <property type="match status" value="1"/>
</dbReference>
<dbReference type="InterPro" id="IPR017441">
    <property type="entry name" value="Protein_kinase_ATP_BS"/>
</dbReference>
<evidence type="ECO:0000313" key="13">
    <source>
        <dbReference type="Proteomes" id="UP000092993"/>
    </source>
</evidence>
<dbReference type="OrthoDB" id="354826at2759"/>
<dbReference type="CDD" id="cd05578">
    <property type="entry name" value="STKc_Yank1"/>
    <property type="match status" value="1"/>
</dbReference>
<dbReference type="SMART" id="SM00220">
    <property type="entry name" value="S_TKc"/>
    <property type="match status" value="1"/>
</dbReference>
<evidence type="ECO:0000313" key="12">
    <source>
        <dbReference type="EMBL" id="OBZ72473.1"/>
    </source>
</evidence>
<dbReference type="InterPro" id="IPR000719">
    <property type="entry name" value="Prot_kinase_dom"/>
</dbReference>